<organism evidence="2 3">
    <name type="scientific">Spirosoma endophyticum</name>
    <dbReference type="NCBI Taxonomy" id="662367"/>
    <lineage>
        <taxon>Bacteria</taxon>
        <taxon>Pseudomonadati</taxon>
        <taxon>Bacteroidota</taxon>
        <taxon>Cytophagia</taxon>
        <taxon>Cytophagales</taxon>
        <taxon>Cytophagaceae</taxon>
        <taxon>Spirosoma</taxon>
    </lineage>
</organism>
<gene>
    <name evidence="2" type="ORF">SAMN05216167_108194</name>
</gene>
<keyword evidence="1" id="KW-1133">Transmembrane helix</keyword>
<evidence type="ECO:0000313" key="2">
    <source>
        <dbReference type="EMBL" id="SFD91922.1"/>
    </source>
</evidence>
<evidence type="ECO:0000313" key="3">
    <source>
        <dbReference type="Proteomes" id="UP000198598"/>
    </source>
</evidence>
<reference evidence="2 3" key="1">
    <citation type="submission" date="2016-10" db="EMBL/GenBank/DDBJ databases">
        <authorList>
            <person name="de Groot N.N."/>
        </authorList>
    </citation>
    <scope>NUCLEOTIDE SEQUENCE [LARGE SCALE GENOMIC DNA]</scope>
    <source>
        <strain evidence="2 3">DSM 26130</strain>
    </source>
</reference>
<dbReference type="Proteomes" id="UP000198598">
    <property type="component" value="Unassembled WGS sequence"/>
</dbReference>
<proteinExistence type="predicted"/>
<sequence length="38" mass="4009">MSVVETVILGGTMILAVLVYVNYTRSILKTNSGPVPGD</sequence>
<feature type="transmembrane region" description="Helical" evidence="1">
    <location>
        <begin position="6"/>
        <end position="23"/>
    </location>
</feature>
<keyword evidence="3" id="KW-1185">Reference proteome</keyword>
<dbReference type="EMBL" id="FOLQ01000008">
    <property type="protein sequence ID" value="SFD91922.1"/>
    <property type="molecule type" value="Genomic_DNA"/>
</dbReference>
<keyword evidence="1" id="KW-0812">Transmembrane</keyword>
<dbReference type="AlphaFoldDB" id="A0A1I1W9Y4"/>
<protein>
    <submittedName>
        <fullName evidence="2">Uncharacterized protein</fullName>
    </submittedName>
</protein>
<keyword evidence="1" id="KW-0472">Membrane</keyword>
<accession>A0A1I1W9Y4</accession>
<evidence type="ECO:0000256" key="1">
    <source>
        <dbReference type="SAM" id="Phobius"/>
    </source>
</evidence>
<name>A0A1I1W9Y4_9BACT</name>